<protein>
    <submittedName>
        <fullName evidence="1">Uncharacterized protein</fullName>
    </submittedName>
</protein>
<dbReference type="Proteomes" id="UP000182983">
    <property type="component" value="Unassembled WGS sequence"/>
</dbReference>
<sequence>MTEVKLYNPRSHATRTGKFRLTPYQYHRLGVLLSRYSALIGREVSQSVVFARATDLLTDHLEALLSAHSMEAVRDTELAALHRAMG</sequence>
<evidence type="ECO:0000313" key="1">
    <source>
        <dbReference type="EMBL" id="SEH52373.1"/>
    </source>
</evidence>
<keyword evidence="2" id="KW-1185">Reference proteome</keyword>
<reference evidence="2" key="1">
    <citation type="submission" date="2016-10" db="EMBL/GenBank/DDBJ databases">
        <authorList>
            <person name="Varghese N."/>
            <person name="Submissions S."/>
        </authorList>
    </citation>
    <scope>NUCLEOTIDE SEQUENCE [LARGE SCALE GENOMIC DNA]</scope>
    <source>
        <strain evidence="2">DSM 13234</strain>
    </source>
</reference>
<name>A0A1H6IZ27_MAGFU</name>
<organism evidence="1 2">
    <name type="scientific">Magnetospirillum fulvum</name>
    <name type="common">Rhodospirillum fulvum</name>
    <dbReference type="NCBI Taxonomy" id="1082"/>
    <lineage>
        <taxon>Bacteria</taxon>
        <taxon>Pseudomonadati</taxon>
        <taxon>Pseudomonadota</taxon>
        <taxon>Alphaproteobacteria</taxon>
        <taxon>Rhodospirillales</taxon>
        <taxon>Rhodospirillaceae</taxon>
        <taxon>Magnetospirillum</taxon>
    </lineage>
</organism>
<dbReference type="AlphaFoldDB" id="A0A1H6IZ27"/>
<dbReference type="EMBL" id="FNWO01000012">
    <property type="protein sequence ID" value="SEH52373.1"/>
    <property type="molecule type" value="Genomic_DNA"/>
</dbReference>
<dbReference type="RefSeq" id="WP_074769591.1">
    <property type="nucleotide sequence ID" value="NZ_FNWO01000012.1"/>
</dbReference>
<accession>A0A1H6IZ27</accession>
<evidence type="ECO:0000313" key="2">
    <source>
        <dbReference type="Proteomes" id="UP000182983"/>
    </source>
</evidence>
<gene>
    <name evidence="1" type="ORF">SAMN04244559_02787</name>
</gene>
<dbReference type="OrthoDB" id="9900154at2"/>
<proteinExistence type="predicted"/>